<evidence type="ECO:0000313" key="6">
    <source>
        <dbReference type="EMBL" id="TCD67003.1"/>
    </source>
</evidence>
<sequence length="502" mass="54675">MSLTFLRRARSVRIRPARFRAVQTQARYDYSPQDDTDDASSSFSPLPAGLATPKQLARFLDEYVVGQEIAKKVLSVAVFNHYNRVRANLSAVQEEEHSWEELPPENAGPSGVSPAKVHPHPYRIPSPLPFHARHTFPVFEKSNVLVLGPTGSGKTLLARTLAKVLDVPFSVSDATSFTQAGYIGDDVEMCIQRLLQASNWDPQRASVGIVYIDEIDKIARKAGHGGMEGSRDVGGEGVQQALLRMMEGSVVTVQAKGGAEAPPVGGEGRTRSGQRNMNVGGPRHDAYSIDTSNVLFILSGAFVGLDTLIKRRVAKGSIGFTANLGKQSEDDSTGFMPFFTSNRRSTPNALDLVEPSDLVKFGFIPEFVSRLPSLATLSPLTPQDLRRVLTDVRGSLISQYTALFGYSGVEIRFTSSALDEICLKAAERGGGARGLRGIMENLLLNPMYEVPGSSTRHVLITDAVVRSEEPPLYWSKGQAPEFWAAWASEEEKRPSKLSSTSP</sequence>
<evidence type="ECO:0000259" key="5">
    <source>
        <dbReference type="SMART" id="SM01086"/>
    </source>
</evidence>
<dbReference type="EMBL" id="RWJN01000114">
    <property type="protein sequence ID" value="TCD67003.1"/>
    <property type="molecule type" value="Genomic_DNA"/>
</dbReference>
<dbReference type="GO" id="GO:0005759">
    <property type="term" value="C:mitochondrial matrix"/>
    <property type="evidence" value="ECO:0007669"/>
    <property type="project" value="TreeGrafter"/>
</dbReference>
<dbReference type="OrthoDB" id="1721884at2759"/>
<dbReference type="Pfam" id="PF10431">
    <property type="entry name" value="ClpB_D2-small"/>
    <property type="match status" value="1"/>
</dbReference>
<dbReference type="InterPro" id="IPR003593">
    <property type="entry name" value="AAA+_ATPase"/>
</dbReference>
<dbReference type="STRING" id="92696.A0A4R0RJF9"/>
<comment type="caution">
    <text evidence="6">The sequence shown here is derived from an EMBL/GenBank/DDBJ whole genome shotgun (WGS) entry which is preliminary data.</text>
</comment>
<reference evidence="6 7" key="1">
    <citation type="submission" date="2018-11" db="EMBL/GenBank/DDBJ databases">
        <title>Genome assembly of Steccherinum ochraceum LE-BIN_3174, the white-rot fungus of the Steccherinaceae family (The Residual Polyporoid clade, Polyporales, Basidiomycota).</title>
        <authorList>
            <person name="Fedorova T.V."/>
            <person name="Glazunova O.A."/>
            <person name="Landesman E.O."/>
            <person name="Moiseenko K.V."/>
            <person name="Psurtseva N.V."/>
            <person name="Savinova O.S."/>
            <person name="Shakhova N.V."/>
            <person name="Tyazhelova T.V."/>
            <person name="Vasina D.V."/>
        </authorList>
    </citation>
    <scope>NUCLEOTIDE SEQUENCE [LARGE SCALE GENOMIC DNA]</scope>
    <source>
        <strain evidence="6 7">LE-BIN_3174</strain>
    </source>
</reference>
<dbReference type="GO" id="GO:0016887">
    <property type="term" value="F:ATP hydrolysis activity"/>
    <property type="evidence" value="ECO:0007669"/>
    <property type="project" value="InterPro"/>
</dbReference>
<dbReference type="SMART" id="SM00382">
    <property type="entry name" value="AAA"/>
    <property type="match status" value="1"/>
</dbReference>
<dbReference type="Proteomes" id="UP000292702">
    <property type="component" value="Unassembled WGS sequence"/>
</dbReference>
<dbReference type="AlphaFoldDB" id="A0A4R0RJF9"/>
<dbReference type="Gene3D" id="1.10.8.60">
    <property type="match status" value="1"/>
</dbReference>
<dbReference type="SUPFAM" id="SSF52540">
    <property type="entry name" value="P-loop containing nucleoside triphosphate hydrolases"/>
    <property type="match status" value="1"/>
</dbReference>
<feature type="domain" description="AAA+ ATPase" evidence="4">
    <location>
        <begin position="140"/>
        <end position="324"/>
    </location>
</feature>
<dbReference type="GO" id="GO:0051603">
    <property type="term" value="P:proteolysis involved in protein catabolic process"/>
    <property type="evidence" value="ECO:0007669"/>
    <property type="project" value="TreeGrafter"/>
</dbReference>
<dbReference type="PANTHER" id="PTHR48102:SF7">
    <property type="entry name" value="ATP-DEPENDENT CLP PROTEASE ATP-BINDING SUBUNIT CLPX-LIKE, MITOCHONDRIAL"/>
    <property type="match status" value="1"/>
</dbReference>
<name>A0A4R0RJF9_9APHY</name>
<feature type="domain" description="Clp ATPase C-terminal" evidence="5">
    <location>
        <begin position="380"/>
        <end position="474"/>
    </location>
</feature>
<gene>
    <name evidence="6" type="ORF">EIP91_000683</name>
</gene>
<dbReference type="Pfam" id="PF07724">
    <property type="entry name" value="AAA_2"/>
    <property type="match status" value="1"/>
</dbReference>
<evidence type="ECO:0008006" key="8">
    <source>
        <dbReference type="Google" id="ProtNLM"/>
    </source>
</evidence>
<evidence type="ECO:0000313" key="7">
    <source>
        <dbReference type="Proteomes" id="UP000292702"/>
    </source>
</evidence>
<protein>
    <recommendedName>
        <fullName evidence="8">ClpX ATPase regulatory subunit</fullName>
    </recommendedName>
</protein>
<evidence type="ECO:0000256" key="2">
    <source>
        <dbReference type="ARBA" id="ARBA00022840"/>
    </source>
</evidence>
<evidence type="ECO:0000256" key="3">
    <source>
        <dbReference type="SAM" id="MobiDB-lite"/>
    </source>
</evidence>
<organism evidence="6 7">
    <name type="scientific">Steccherinum ochraceum</name>
    <dbReference type="NCBI Taxonomy" id="92696"/>
    <lineage>
        <taxon>Eukaryota</taxon>
        <taxon>Fungi</taxon>
        <taxon>Dikarya</taxon>
        <taxon>Basidiomycota</taxon>
        <taxon>Agaricomycotina</taxon>
        <taxon>Agaricomycetes</taxon>
        <taxon>Polyporales</taxon>
        <taxon>Steccherinaceae</taxon>
        <taxon>Steccherinum</taxon>
    </lineage>
</organism>
<accession>A0A4R0RJF9</accession>
<dbReference type="InterPro" id="IPR019489">
    <property type="entry name" value="Clp_ATPase_C"/>
</dbReference>
<feature type="region of interest" description="Disordered" evidence="3">
    <location>
        <begin position="25"/>
        <end position="46"/>
    </location>
</feature>
<dbReference type="GO" id="GO:0005524">
    <property type="term" value="F:ATP binding"/>
    <property type="evidence" value="ECO:0007669"/>
    <property type="project" value="UniProtKB-KW"/>
</dbReference>
<evidence type="ECO:0000256" key="1">
    <source>
        <dbReference type="ARBA" id="ARBA00022741"/>
    </source>
</evidence>
<dbReference type="InterPro" id="IPR003959">
    <property type="entry name" value="ATPase_AAA_core"/>
</dbReference>
<feature type="region of interest" description="Disordered" evidence="3">
    <location>
        <begin position="257"/>
        <end position="276"/>
    </location>
</feature>
<dbReference type="InterPro" id="IPR050052">
    <property type="entry name" value="ATP-dep_Clp_protease_ClpX"/>
</dbReference>
<keyword evidence="1" id="KW-0547">Nucleotide-binding</keyword>
<evidence type="ECO:0000259" key="4">
    <source>
        <dbReference type="SMART" id="SM00382"/>
    </source>
</evidence>
<dbReference type="SMART" id="SM01086">
    <property type="entry name" value="ClpB_D2-small"/>
    <property type="match status" value="1"/>
</dbReference>
<proteinExistence type="predicted"/>
<keyword evidence="2" id="KW-0067">ATP-binding</keyword>
<dbReference type="FunFam" id="1.10.8.60:FF:000138">
    <property type="entry name" value="ATP-dependent Clp protease ATP-binding subunit ClpX"/>
    <property type="match status" value="1"/>
</dbReference>
<dbReference type="InterPro" id="IPR027417">
    <property type="entry name" value="P-loop_NTPase"/>
</dbReference>
<keyword evidence="7" id="KW-1185">Reference proteome</keyword>
<dbReference type="PANTHER" id="PTHR48102">
    <property type="entry name" value="ATP-DEPENDENT CLP PROTEASE ATP-BINDING SUBUNIT CLPX-LIKE, MITOCHONDRIAL-RELATED"/>
    <property type="match status" value="1"/>
</dbReference>
<dbReference type="Gene3D" id="3.40.50.300">
    <property type="entry name" value="P-loop containing nucleotide triphosphate hydrolases"/>
    <property type="match status" value="1"/>
</dbReference>